<gene>
    <name evidence="1" type="ORF">BACOVA_05277</name>
</gene>
<evidence type="ECO:0000313" key="2">
    <source>
        <dbReference type="Proteomes" id="UP000005475"/>
    </source>
</evidence>
<organism evidence="1 2">
    <name type="scientific">Bacteroides ovatus (strain ATCC 8483 / DSM 1896 / JCM 5824 / BCRC 10623 / CCUG 4943 / NCTC 11153)</name>
    <dbReference type="NCBI Taxonomy" id="411476"/>
    <lineage>
        <taxon>Bacteria</taxon>
        <taxon>Pseudomonadati</taxon>
        <taxon>Bacteroidota</taxon>
        <taxon>Bacteroidia</taxon>
        <taxon>Bacteroidales</taxon>
        <taxon>Bacteroidaceae</taxon>
        <taxon>Bacteroides</taxon>
    </lineage>
</organism>
<reference evidence="1 2" key="1">
    <citation type="submission" date="2007-03" db="EMBL/GenBank/DDBJ databases">
        <authorList>
            <person name="Fulton L."/>
            <person name="Clifton S."/>
            <person name="Fulton B."/>
            <person name="Xu J."/>
            <person name="Minx P."/>
            <person name="Pepin K.H."/>
            <person name="Johnson M."/>
            <person name="Thiruvilangam P."/>
            <person name="Bhonagiri V."/>
            <person name="Nash W.E."/>
            <person name="Mardis E.R."/>
            <person name="Wilson R.K."/>
        </authorList>
    </citation>
    <scope>NUCLEOTIDE SEQUENCE [LARGE SCALE GENOMIC DNA]</scope>
    <source>
        <strain evidence="2">ATCC 8483 / DSM 1896 / JCM 5824 / BCRC 10623 / CCUG 4943 / NCTC 11153</strain>
    </source>
</reference>
<proteinExistence type="predicted"/>
<evidence type="ECO:0000313" key="1">
    <source>
        <dbReference type="EMBL" id="EDO09415.1"/>
    </source>
</evidence>
<name>A0AAN3A4A5_BACO1</name>
<dbReference type="EMBL" id="AAXF02000054">
    <property type="protein sequence ID" value="EDO09415.1"/>
    <property type="molecule type" value="Genomic_DNA"/>
</dbReference>
<comment type="caution">
    <text evidence="1">The sequence shown here is derived from an EMBL/GenBank/DDBJ whole genome shotgun (WGS) entry which is preliminary data.</text>
</comment>
<dbReference type="AlphaFoldDB" id="A0AAN3A4A5"/>
<protein>
    <submittedName>
        <fullName evidence="1">Uncharacterized protein</fullName>
    </submittedName>
</protein>
<accession>A0AAN3A4A5</accession>
<sequence>MRKNARFKIISYFCGVMNKQYFIISLRKEVFVSCFLMGLFFLEGGNCYASEQQVLRGTIEVPSDNNTVRGRVIDIYGEPLIGATIREKGELMVL</sequence>
<dbReference type="Proteomes" id="UP000005475">
    <property type="component" value="Unassembled WGS sequence"/>
</dbReference>
<reference evidence="2" key="2">
    <citation type="submission" date="2007-04" db="EMBL/GenBank/DDBJ databases">
        <title>Draft genome sequence of Bacteroides ovatus (ATCC 8483).</title>
        <authorList>
            <person name="Sudarsanam P."/>
            <person name="Ley R."/>
            <person name="Guruge J."/>
            <person name="Turnbaugh P.J."/>
            <person name="Mahowald M."/>
            <person name="Liep D."/>
            <person name="Gordon J."/>
        </authorList>
    </citation>
    <scope>NUCLEOTIDE SEQUENCE [LARGE SCALE GENOMIC DNA]</scope>
    <source>
        <strain evidence="2">ATCC 8483 / DSM 1896 / JCM 5824 / BCRC 10623 / CCUG 4943 / NCTC 11153</strain>
    </source>
</reference>